<gene>
    <name evidence="2" type="ORF">CJU94_00075</name>
</gene>
<reference evidence="2 3" key="1">
    <citation type="submission" date="2017-08" db="EMBL/GenBank/DDBJ databases">
        <title>Identification and genetic characteristics of simultaneous BTEX- and naphthalene-degrading Paraburkholderia sp. BN5 isolated from petroleum-contaminated soil.</title>
        <authorList>
            <person name="Lee Y."/>
            <person name="Jeon C.O."/>
        </authorList>
    </citation>
    <scope>NUCLEOTIDE SEQUENCE [LARGE SCALE GENOMIC DNA]</scope>
    <source>
        <strain evidence="2 3">BN5</strain>
    </source>
</reference>
<dbReference type="SUPFAM" id="SSF56349">
    <property type="entry name" value="DNA breaking-rejoining enzymes"/>
    <property type="match status" value="1"/>
</dbReference>
<evidence type="ECO:0000313" key="2">
    <source>
        <dbReference type="EMBL" id="ASV96713.1"/>
    </source>
</evidence>
<dbReference type="RefSeq" id="WP_095417020.1">
    <property type="nucleotide sequence ID" value="NZ_CP022989.1"/>
</dbReference>
<dbReference type="OrthoDB" id="6056902at2"/>
<sequence length="480" mass="55038">MSTRRFRVPAVTLIWVGNSELERVPVFRDQKLALIEPLVDFCDFKLASYRRNGINRKGYASYVESLTYSMLSYAEYLAEKKIDWKNEQSRFNLDILLKPVRTLEQFDKPVAHWLDANDTLLQNYGEWALQRIRDNPRSRHSMRKAMATANRKLEWVYEFYCWAQMDAKYASNLMSWDDDKCNIRSSLPSLRVAQTDANVKASAKYPVRFEHTGERSRTKEGQHWATPDEIRQLAHHFRENFDSVLAERNVLLLHLGEHVGWRCESANSLTVDLFSDEAIESQFKAGKDHFLVIPPKQKNYHQFSFPVPWELAYRIQAYIKDSNTGRAAILNAAKGSEKNTGGRIFLSRRGTSLTDRSLSQLFGKAFRAIGAPKGAGYHALRRGMLDDFADRALEARHLAGASVAKDDVLQDIMDVSGHVSGNSYQAYVRSSRRRKKLSIVEKQQAEICAREAEKEQSLMEAAVLRDVIRRRGPVPKKVAS</sequence>
<keyword evidence="3" id="KW-1185">Reference proteome</keyword>
<dbReference type="InterPro" id="IPR013762">
    <property type="entry name" value="Integrase-like_cat_sf"/>
</dbReference>
<dbReference type="Gene3D" id="1.10.443.10">
    <property type="entry name" value="Intergrase catalytic core"/>
    <property type="match status" value="1"/>
</dbReference>
<organism evidence="2 3">
    <name type="scientific">Paraburkholderia aromaticivorans</name>
    <dbReference type="NCBI Taxonomy" id="2026199"/>
    <lineage>
        <taxon>Bacteria</taxon>
        <taxon>Pseudomonadati</taxon>
        <taxon>Pseudomonadota</taxon>
        <taxon>Betaproteobacteria</taxon>
        <taxon>Burkholderiales</taxon>
        <taxon>Burkholderiaceae</taxon>
        <taxon>Paraburkholderia</taxon>
    </lineage>
</organism>
<dbReference type="GO" id="GO:0006310">
    <property type="term" value="P:DNA recombination"/>
    <property type="evidence" value="ECO:0007669"/>
    <property type="project" value="UniProtKB-KW"/>
</dbReference>
<dbReference type="GO" id="GO:0003677">
    <property type="term" value="F:DNA binding"/>
    <property type="evidence" value="ECO:0007669"/>
    <property type="project" value="InterPro"/>
</dbReference>
<accession>A0A248VCC6</accession>
<dbReference type="InterPro" id="IPR011010">
    <property type="entry name" value="DNA_brk_join_enz"/>
</dbReference>
<dbReference type="KEGG" id="parb:CJU94_00075"/>
<keyword evidence="1" id="KW-0233">DNA recombination</keyword>
<dbReference type="GO" id="GO:0015074">
    <property type="term" value="P:DNA integration"/>
    <property type="evidence" value="ECO:0007669"/>
    <property type="project" value="InterPro"/>
</dbReference>
<name>A0A248VCC6_9BURK</name>
<dbReference type="Proteomes" id="UP000215158">
    <property type="component" value="Chromosome 1"/>
</dbReference>
<proteinExistence type="predicted"/>
<dbReference type="EMBL" id="CP022989">
    <property type="protein sequence ID" value="ASV96713.1"/>
    <property type="molecule type" value="Genomic_DNA"/>
</dbReference>
<dbReference type="AlphaFoldDB" id="A0A248VCC6"/>
<protein>
    <recommendedName>
        <fullName evidence="4">Tyr recombinase domain-containing protein</fullName>
    </recommendedName>
</protein>
<evidence type="ECO:0000256" key="1">
    <source>
        <dbReference type="ARBA" id="ARBA00023172"/>
    </source>
</evidence>
<evidence type="ECO:0008006" key="4">
    <source>
        <dbReference type="Google" id="ProtNLM"/>
    </source>
</evidence>
<evidence type="ECO:0000313" key="3">
    <source>
        <dbReference type="Proteomes" id="UP000215158"/>
    </source>
</evidence>